<reference evidence="2 3" key="1">
    <citation type="submission" date="2020-05" db="EMBL/GenBank/DDBJ databases">
        <title>Sulfurimonas marisnigri, sp. nov., and Sulfurimonas baltica, sp. nov., manganese oxide reducing chemolithoautotrophs of the class Epsilonproteobacteria isolated from the pelagic redoxclines of the Black and Baltic Seas and emended description of the genus Sulfurimonas.</title>
        <authorList>
            <person name="Henkel J.V."/>
            <person name="Laudan C."/>
            <person name="Werner J."/>
            <person name="Neu T."/>
            <person name="Plewe S."/>
            <person name="Sproer C."/>
            <person name="Bunk B."/>
            <person name="Schulz-Vogt H.N."/>
        </authorList>
    </citation>
    <scope>NUCLEOTIDE SEQUENCE [LARGE SCALE GENOMIC DNA]</scope>
    <source>
        <strain evidence="2 3">SoZ1</strain>
    </source>
</reference>
<accession>A0A7S7M002</accession>
<name>A0A7S7M002_9BACT</name>
<dbReference type="InterPro" id="IPR046708">
    <property type="entry name" value="DUF6781"/>
</dbReference>
<dbReference type="RefSeq" id="WP_194366640.1">
    <property type="nucleotide sequence ID" value="NZ_CP054493.1"/>
</dbReference>
<evidence type="ECO:0000313" key="2">
    <source>
        <dbReference type="EMBL" id="QOY54595.1"/>
    </source>
</evidence>
<gene>
    <name evidence="2" type="ORF">HUE87_12150</name>
</gene>
<dbReference type="Proteomes" id="UP000593836">
    <property type="component" value="Chromosome"/>
</dbReference>
<dbReference type="AlphaFoldDB" id="A0A7S7M002"/>
<proteinExistence type="predicted"/>
<sequence length="352" mass="39655">MNLEELANSFKNLYNKKFKSLDKRVASAINSAKDEKDIDINKLNLNEIKVVTTTILDIETQKLHSELEELLAKKEQIERGLERKSHELQEAKYSVFNAIETLVDKEDVQTLAKLHQVKLQTIDLFDLLSETVESAIITALEKSKDSEANETIKELIKELTYQTIKEGTLNTIRVRKILSTILHSAIDIAEATPNISEDILEATLRGMRAGLLHSIDRFKERLAFIPLEAKHILIEDYDTIMEDLNQTDTLFLQVVQTQANESSPSIRKILIELNQKMHYDLEELVHISKEAAQVMKERFSVLAKTAASKADTALNSDTAKEAKRMGIQAWGVAKSALGSAIKSAKSAMEPKE</sequence>
<keyword evidence="3" id="KW-1185">Reference proteome</keyword>
<keyword evidence="1" id="KW-0175">Coiled coil</keyword>
<dbReference type="Pfam" id="PF20572">
    <property type="entry name" value="DUF6781"/>
    <property type="match status" value="1"/>
</dbReference>
<evidence type="ECO:0000313" key="3">
    <source>
        <dbReference type="Proteomes" id="UP000593836"/>
    </source>
</evidence>
<evidence type="ECO:0000256" key="1">
    <source>
        <dbReference type="SAM" id="Coils"/>
    </source>
</evidence>
<feature type="coiled-coil region" evidence="1">
    <location>
        <begin position="60"/>
        <end position="91"/>
    </location>
</feature>
<protein>
    <submittedName>
        <fullName evidence="2">Uncharacterized protein</fullName>
    </submittedName>
</protein>
<dbReference type="EMBL" id="CP054493">
    <property type="protein sequence ID" value="QOY54595.1"/>
    <property type="molecule type" value="Genomic_DNA"/>
</dbReference>
<dbReference type="KEGG" id="smas:HUE87_12150"/>
<organism evidence="2 3">
    <name type="scientific">Candidatus Sulfurimonas marisnigri</name>
    <dbReference type="NCBI Taxonomy" id="2740405"/>
    <lineage>
        <taxon>Bacteria</taxon>
        <taxon>Pseudomonadati</taxon>
        <taxon>Campylobacterota</taxon>
        <taxon>Epsilonproteobacteria</taxon>
        <taxon>Campylobacterales</taxon>
        <taxon>Sulfurimonadaceae</taxon>
        <taxon>Sulfurimonas</taxon>
    </lineage>
</organism>